<dbReference type="STRING" id="1121352.GCA_000620925_00661"/>
<comment type="subcellular location">
    <subcellularLocation>
        <location evidence="1">Cell membrane</location>
        <topology evidence="1">Single-pass type II membrane protein</topology>
    </subcellularLocation>
</comment>
<name>A0A3P2A805_9NEIS</name>
<keyword evidence="4 10" id="KW-1133">Transmembrane helix</keyword>
<dbReference type="OrthoDB" id="8521102at2"/>
<protein>
    <recommendedName>
        <fullName evidence="8">Ancillary SecYEG translocon subunit</fullName>
    </recommendedName>
</protein>
<evidence type="ECO:0000256" key="6">
    <source>
        <dbReference type="ARBA" id="ARBA00023186"/>
    </source>
</evidence>
<comment type="similarity">
    <text evidence="7">Belongs to the YfgM family.</text>
</comment>
<sequence>MSAHHDEQQDIENAKYFWRNGGKWLFAALVAGALGYLGHVMYQNHQQNRNEEASLMALKAQQSGDAAQLATLQQQFDGSAAAAQATLNAAQQAFDKGNYEEAAKAYRWVLEHQKNDVFQAVAAQNLANVLVQQKQYEQALSVLATPVAPAFAPLADEGRGDVYAAQGKLSEAKTAYQAALDKLPQDAPNREAVQLKLAQF</sequence>
<dbReference type="Pfam" id="PF09976">
    <property type="entry name" value="TPR_21"/>
    <property type="match status" value="1"/>
</dbReference>
<feature type="domain" description="Ancillary SecYEG translocon subunit/Cell division coordinator CpoB TPR" evidence="11">
    <location>
        <begin position="15"/>
        <end position="198"/>
    </location>
</feature>
<evidence type="ECO:0000313" key="12">
    <source>
        <dbReference type="EMBL" id="RRD90400.1"/>
    </source>
</evidence>
<dbReference type="InterPro" id="IPR018704">
    <property type="entry name" value="SecYEG/CpoB_TPR"/>
</dbReference>
<keyword evidence="13" id="KW-1185">Reference proteome</keyword>
<dbReference type="PIRSF" id="PIRSF006170">
    <property type="entry name" value="YfgM"/>
    <property type="match status" value="1"/>
</dbReference>
<evidence type="ECO:0000256" key="10">
    <source>
        <dbReference type="SAM" id="Phobius"/>
    </source>
</evidence>
<feature type="transmembrane region" description="Helical" evidence="10">
    <location>
        <begin position="24"/>
        <end position="42"/>
    </location>
</feature>
<dbReference type="EMBL" id="RQYC01000006">
    <property type="protein sequence ID" value="RRD90400.1"/>
    <property type="molecule type" value="Genomic_DNA"/>
</dbReference>
<evidence type="ECO:0000256" key="5">
    <source>
        <dbReference type="ARBA" id="ARBA00023136"/>
    </source>
</evidence>
<keyword evidence="5 10" id="KW-0472">Membrane</keyword>
<dbReference type="InterPro" id="IPR019734">
    <property type="entry name" value="TPR_rpt"/>
</dbReference>
<keyword evidence="9" id="KW-0802">TPR repeat</keyword>
<comment type="caution">
    <text evidence="12">The sequence shown here is derived from an EMBL/GenBank/DDBJ whole genome shotgun (WGS) entry which is preliminary data.</text>
</comment>
<accession>A0A3P2A805</accession>
<dbReference type="RefSeq" id="WP_124794606.1">
    <property type="nucleotide sequence ID" value="NZ_RQYC01000006.1"/>
</dbReference>
<dbReference type="InterPro" id="IPR011990">
    <property type="entry name" value="TPR-like_helical_dom_sf"/>
</dbReference>
<dbReference type="SUPFAM" id="SSF48452">
    <property type="entry name" value="TPR-like"/>
    <property type="match status" value="1"/>
</dbReference>
<dbReference type="PANTHER" id="PTHR38035:SF1">
    <property type="entry name" value="ANCILLARY SECYEG TRANSLOCON SUBUNIT"/>
    <property type="match status" value="1"/>
</dbReference>
<dbReference type="GO" id="GO:0005886">
    <property type="term" value="C:plasma membrane"/>
    <property type="evidence" value="ECO:0007669"/>
    <property type="project" value="UniProtKB-SubCell"/>
</dbReference>
<dbReference type="Proteomes" id="UP000269923">
    <property type="component" value="Unassembled WGS sequence"/>
</dbReference>
<evidence type="ECO:0000256" key="9">
    <source>
        <dbReference type="PROSITE-ProRule" id="PRU00339"/>
    </source>
</evidence>
<evidence type="ECO:0000256" key="4">
    <source>
        <dbReference type="ARBA" id="ARBA00022989"/>
    </source>
</evidence>
<evidence type="ECO:0000256" key="8">
    <source>
        <dbReference type="ARBA" id="ARBA00024235"/>
    </source>
</evidence>
<dbReference type="SMART" id="SM00028">
    <property type="entry name" value="TPR"/>
    <property type="match status" value="3"/>
</dbReference>
<dbReference type="PANTHER" id="PTHR38035">
    <property type="entry name" value="UPF0070 PROTEIN YFGM"/>
    <property type="match status" value="1"/>
</dbReference>
<dbReference type="AlphaFoldDB" id="A0A3P2A805"/>
<evidence type="ECO:0000313" key="13">
    <source>
        <dbReference type="Proteomes" id="UP000269923"/>
    </source>
</evidence>
<keyword evidence="3 10" id="KW-0812">Transmembrane</keyword>
<reference evidence="12 13" key="1">
    <citation type="submission" date="2018-11" db="EMBL/GenBank/DDBJ databases">
        <title>Genomes From Bacteria Associated with the Canine Oral Cavity: a Test Case for Automated Genome-Based Taxonomic Assignment.</title>
        <authorList>
            <person name="Coil D.A."/>
            <person name="Jospin G."/>
            <person name="Darling A.E."/>
            <person name="Wallis C."/>
            <person name="Davis I.J."/>
            <person name="Harris S."/>
            <person name="Eisen J.A."/>
            <person name="Holcombe L.J."/>
            <person name="O'Flynn C."/>
        </authorList>
    </citation>
    <scope>NUCLEOTIDE SEQUENCE [LARGE SCALE GENOMIC DNA]</scope>
    <source>
        <strain evidence="12 13">COT-280</strain>
    </source>
</reference>
<keyword evidence="2" id="KW-1003">Cell membrane</keyword>
<evidence type="ECO:0000256" key="1">
    <source>
        <dbReference type="ARBA" id="ARBA00004401"/>
    </source>
</evidence>
<evidence type="ECO:0000256" key="3">
    <source>
        <dbReference type="ARBA" id="ARBA00022692"/>
    </source>
</evidence>
<gene>
    <name evidence="12" type="ORF">EII21_05640</name>
</gene>
<feature type="repeat" description="TPR" evidence="9">
    <location>
        <begin position="153"/>
        <end position="186"/>
    </location>
</feature>
<keyword evidence="6" id="KW-0143">Chaperone</keyword>
<dbReference type="PROSITE" id="PS50005">
    <property type="entry name" value="TPR"/>
    <property type="match status" value="1"/>
</dbReference>
<proteinExistence type="inferred from homology"/>
<dbReference type="InterPro" id="IPR026039">
    <property type="entry name" value="YfgM"/>
</dbReference>
<organism evidence="12 13">
    <name type="scientific">Conchiformibius steedae</name>
    <dbReference type="NCBI Taxonomy" id="153493"/>
    <lineage>
        <taxon>Bacteria</taxon>
        <taxon>Pseudomonadati</taxon>
        <taxon>Pseudomonadota</taxon>
        <taxon>Betaproteobacteria</taxon>
        <taxon>Neisseriales</taxon>
        <taxon>Neisseriaceae</taxon>
        <taxon>Conchiformibius</taxon>
    </lineage>
</organism>
<evidence type="ECO:0000259" key="11">
    <source>
        <dbReference type="Pfam" id="PF09976"/>
    </source>
</evidence>
<dbReference type="GO" id="GO:0044877">
    <property type="term" value="F:protein-containing complex binding"/>
    <property type="evidence" value="ECO:0007669"/>
    <property type="project" value="InterPro"/>
</dbReference>
<dbReference type="Gene3D" id="1.25.40.10">
    <property type="entry name" value="Tetratricopeptide repeat domain"/>
    <property type="match status" value="1"/>
</dbReference>
<evidence type="ECO:0000256" key="2">
    <source>
        <dbReference type="ARBA" id="ARBA00022475"/>
    </source>
</evidence>
<evidence type="ECO:0000256" key="7">
    <source>
        <dbReference type="ARBA" id="ARBA00024197"/>
    </source>
</evidence>